<reference evidence="1" key="1">
    <citation type="submission" date="2019-04" db="EMBL/GenBank/DDBJ databases">
        <title>Microbes associate with the intestines of laboratory mice.</title>
        <authorList>
            <person name="Navarre W."/>
            <person name="Wong E."/>
            <person name="Huang K."/>
            <person name="Tropini C."/>
            <person name="Ng K."/>
            <person name="Yu B."/>
        </authorList>
    </citation>
    <scope>NUCLEOTIDE SEQUENCE</scope>
    <source>
        <strain evidence="1">NM72_1-8</strain>
    </source>
</reference>
<accession>A0AC61R2R0</accession>
<evidence type="ECO:0000313" key="1">
    <source>
        <dbReference type="EMBL" id="TGY00401.1"/>
    </source>
</evidence>
<protein>
    <submittedName>
        <fullName evidence="1">Glycosyltransferase</fullName>
    </submittedName>
</protein>
<comment type="caution">
    <text evidence="1">The sequence shown here is derived from an EMBL/GenBank/DDBJ whole genome shotgun (WGS) entry which is preliminary data.</text>
</comment>
<dbReference type="EMBL" id="SRZB01000002">
    <property type="protein sequence ID" value="TGY00401.1"/>
    <property type="molecule type" value="Genomic_DNA"/>
</dbReference>
<gene>
    <name evidence="1" type="ORF">E5357_02560</name>
</gene>
<proteinExistence type="predicted"/>
<dbReference type="Proteomes" id="UP000307720">
    <property type="component" value="Unassembled WGS sequence"/>
</dbReference>
<organism evidence="1 2">
    <name type="scientific">Hominisplanchenecus murintestinalis</name>
    <dbReference type="NCBI Taxonomy" id="2941517"/>
    <lineage>
        <taxon>Bacteria</taxon>
        <taxon>Bacillati</taxon>
        <taxon>Bacillota</taxon>
        <taxon>Clostridia</taxon>
        <taxon>Lachnospirales</taxon>
        <taxon>Lachnospiraceae</taxon>
        <taxon>Hominisplanchenecus</taxon>
    </lineage>
</organism>
<evidence type="ECO:0000313" key="2">
    <source>
        <dbReference type="Proteomes" id="UP000307720"/>
    </source>
</evidence>
<sequence length="454" mass="51869">MRRGVRLSQCMIVKNEEENIERALSWGKDIMYEQIVVDTGSTDRTVEIAERLGAKVYHFEWIDDFAAAKNYAIELAKGDWIAFLDADEYFPPEDVAKLMPILRDLQHSKYEVLMTNILHLDKDGKAAESSTYMRIFRNRPGLRYRGRIHEELASDSGTIQFIDGTEDLSIYHTGYLQSAEGDVRKSKRNVPLIEKTLEEEPDNYVMMGYLGDGYVNLERYDEAVDLYQKAIVYLTKEELSEYDARSAATFKNLMRILLKIKGDVSAAENVYQQAVRSLPKNGDFDYVIGEEYIRLGRLQDAAYHLERGIGLLEKFGNTQKTDLLFANLQKAWEDLSLCYYGIGDLSQCVNCTTALLRANPWNMRMLQALLLAFLKDEQDAQTGGKGAYQAASPAQVRDFLGNLYNFQALRDRLFVLKAAMAAEYDGLVQELRQLMAPQELESFDRAMGQEVQEN</sequence>
<keyword evidence="2" id="KW-1185">Reference proteome</keyword>
<name>A0AC61R2R0_9FIRM</name>